<dbReference type="Gene3D" id="1.10.1740.10">
    <property type="match status" value="1"/>
</dbReference>
<name>A0A1E3RC33_MYCFV</name>
<dbReference type="PANTHER" id="PTHR43133:SF8">
    <property type="entry name" value="RNA POLYMERASE SIGMA FACTOR HI_1459-RELATED"/>
    <property type="match status" value="1"/>
</dbReference>
<evidence type="ECO:0000256" key="4">
    <source>
        <dbReference type="ARBA" id="ARBA00023163"/>
    </source>
</evidence>
<keyword evidence="1" id="KW-0805">Transcription regulation</keyword>
<dbReference type="SUPFAM" id="SSF88946">
    <property type="entry name" value="Sigma2 domain of RNA polymerase sigma factors"/>
    <property type="match status" value="1"/>
</dbReference>
<dbReference type="GO" id="GO:0016987">
    <property type="term" value="F:sigma factor activity"/>
    <property type="evidence" value="ECO:0007669"/>
    <property type="project" value="UniProtKB-KW"/>
</dbReference>
<keyword evidence="2" id="KW-0731">Sigma factor</keyword>
<dbReference type="Proteomes" id="UP000094053">
    <property type="component" value="Unassembled WGS sequence"/>
</dbReference>
<gene>
    <name evidence="6" type="ORF">BHQ18_24030</name>
</gene>
<reference evidence="7" key="1">
    <citation type="submission" date="2016-09" db="EMBL/GenBank/DDBJ databases">
        <authorList>
            <person name="Greninger A.L."/>
            <person name="Jerome K.R."/>
            <person name="Mcnair B."/>
            <person name="Wallis C."/>
            <person name="Fang F."/>
        </authorList>
    </citation>
    <scope>NUCLEOTIDE SEQUENCE [LARGE SCALE GENOMIC DNA]</scope>
    <source>
        <strain evidence="7">M6</strain>
    </source>
</reference>
<keyword evidence="3" id="KW-0238">DNA-binding</keyword>
<sequence length="110" mass="12806">MTAVPQWHVEDVRTTDAELVRGSMSGDRAAFAAIYDRYADRLHDFCVGMLRDLDGAADCVQETFCIAATRLPQLRDRDKLRPWLYSIARNEVLRRLRELRRNAVRRTTRP</sequence>
<dbReference type="EMBL" id="MIHA01000022">
    <property type="protein sequence ID" value="ODQ87460.1"/>
    <property type="molecule type" value="Genomic_DNA"/>
</dbReference>
<dbReference type="GO" id="GO:0003677">
    <property type="term" value="F:DNA binding"/>
    <property type="evidence" value="ECO:0007669"/>
    <property type="project" value="UniProtKB-KW"/>
</dbReference>
<evidence type="ECO:0000259" key="5">
    <source>
        <dbReference type="Pfam" id="PF04542"/>
    </source>
</evidence>
<accession>A0A1E3RC33</accession>
<comment type="caution">
    <text evidence="6">The sequence shown here is derived from an EMBL/GenBank/DDBJ whole genome shotgun (WGS) entry which is preliminary data.</text>
</comment>
<dbReference type="GO" id="GO:0006352">
    <property type="term" value="P:DNA-templated transcription initiation"/>
    <property type="evidence" value="ECO:0007669"/>
    <property type="project" value="InterPro"/>
</dbReference>
<dbReference type="InterPro" id="IPR007627">
    <property type="entry name" value="RNA_pol_sigma70_r2"/>
</dbReference>
<keyword evidence="4" id="KW-0804">Transcription</keyword>
<evidence type="ECO:0000256" key="2">
    <source>
        <dbReference type="ARBA" id="ARBA00023082"/>
    </source>
</evidence>
<dbReference type="AlphaFoldDB" id="A0A1E3RC33"/>
<proteinExistence type="predicted"/>
<dbReference type="Pfam" id="PF04542">
    <property type="entry name" value="Sigma70_r2"/>
    <property type="match status" value="1"/>
</dbReference>
<evidence type="ECO:0000256" key="1">
    <source>
        <dbReference type="ARBA" id="ARBA00023015"/>
    </source>
</evidence>
<evidence type="ECO:0000313" key="7">
    <source>
        <dbReference type="Proteomes" id="UP000094053"/>
    </source>
</evidence>
<dbReference type="STRING" id="1776.BHQ18_24030"/>
<dbReference type="InterPro" id="IPR013325">
    <property type="entry name" value="RNA_pol_sigma_r2"/>
</dbReference>
<organism evidence="6 7">
    <name type="scientific">Mycolicibacterium flavescens</name>
    <name type="common">Mycobacterium flavescens</name>
    <dbReference type="NCBI Taxonomy" id="1776"/>
    <lineage>
        <taxon>Bacteria</taxon>
        <taxon>Bacillati</taxon>
        <taxon>Actinomycetota</taxon>
        <taxon>Actinomycetes</taxon>
        <taxon>Mycobacteriales</taxon>
        <taxon>Mycobacteriaceae</taxon>
        <taxon>Mycolicibacterium</taxon>
    </lineage>
</organism>
<evidence type="ECO:0000313" key="6">
    <source>
        <dbReference type="EMBL" id="ODQ87460.1"/>
    </source>
</evidence>
<evidence type="ECO:0000256" key="3">
    <source>
        <dbReference type="ARBA" id="ARBA00023125"/>
    </source>
</evidence>
<dbReference type="PANTHER" id="PTHR43133">
    <property type="entry name" value="RNA POLYMERASE ECF-TYPE SIGMA FACTO"/>
    <property type="match status" value="1"/>
</dbReference>
<dbReference type="RefSeq" id="WP_069416162.1">
    <property type="nucleotide sequence ID" value="NZ_JACKUL010000010.1"/>
</dbReference>
<feature type="domain" description="RNA polymerase sigma-70 region 2" evidence="5">
    <location>
        <begin position="34"/>
        <end position="101"/>
    </location>
</feature>
<keyword evidence="7" id="KW-1185">Reference proteome</keyword>
<protein>
    <recommendedName>
        <fullName evidence="5">RNA polymerase sigma-70 region 2 domain-containing protein</fullName>
    </recommendedName>
</protein>
<dbReference type="InterPro" id="IPR039425">
    <property type="entry name" value="RNA_pol_sigma-70-like"/>
</dbReference>